<evidence type="ECO:0000256" key="7">
    <source>
        <dbReference type="SAM" id="Phobius"/>
    </source>
</evidence>
<evidence type="ECO:0000256" key="1">
    <source>
        <dbReference type="ARBA" id="ARBA00003416"/>
    </source>
</evidence>
<keyword evidence="9" id="KW-1185">Reference proteome</keyword>
<comment type="function">
    <text evidence="1">Involved in DNA recombination.</text>
</comment>
<protein>
    <submittedName>
        <fullName evidence="8">DNA recombination protein RmuC</fullName>
    </submittedName>
</protein>
<dbReference type="AlphaFoldDB" id="A0A926D9N9"/>
<keyword evidence="7" id="KW-0472">Membrane</keyword>
<proteinExistence type="inferred from homology"/>
<feature type="transmembrane region" description="Helical" evidence="7">
    <location>
        <begin position="6"/>
        <end position="24"/>
    </location>
</feature>
<evidence type="ECO:0000313" key="9">
    <source>
        <dbReference type="Proteomes" id="UP000651482"/>
    </source>
</evidence>
<keyword evidence="7" id="KW-1133">Transmembrane helix</keyword>
<keyword evidence="7" id="KW-0812">Transmembrane</keyword>
<dbReference type="PANTHER" id="PTHR30563:SF0">
    <property type="entry name" value="DNA RECOMBINATION PROTEIN RMUC"/>
    <property type="match status" value="1"/>
</dbReference>
<feature type="compositionally biased region" description="Basic and acidic residues" evidence="6">
    <location>
        <begin position="436"/>
        <end position="447"/>
    </location>
</feature>
<organism evidence="8 9">
    <name type="scientific">Yeguia hominis</name>
    <dbReference type="NCBI Taxonomy" id="2763662"/>
    <lineage>
        <taxon>Bacteria</taxon>
        <taxon>Bacillati</taxon>
        <taxon>Bacillota</taxon>
        <taxon>Clostridia</taxon>
        <taxon>Eubacteriales</taxon>
        <taxon>Yeguiaceae</taxon>
        <taxon>Yeguia</taxon>
    </lineage>
</organism>
<gene>
    <name evidence="8" type="primary">rmuC</name>
    <name evidence="8" type="ORF">IAG03_07725</name>
</gene>
<dbReference type="EMBL" id="JACRSN010000010">
    <property type="protein sequence ID" value="MBC8533892.1"/>
    <property type="molecule type" value="Genomic_DNA"/>
</dbReference>
<sequence>MELWIIGLLIVVLVVLGILLICVLRGGDSRKTGEALSQLKADQTAQQERLRRELTESMQGSIRTLGEILTNNQRATDELQSRKFGDMDRSLSDKQDALRRIVAAQLSQMEERLKTFETANEQKLENIRETMEKRLSYIQEDNNKKLDAMRQTVDEKLQKTLEEKMTQSFQLVNERLEQVYKGLGEMQTLAVGVGDLKKVLSNVKTRGILGEVQLGAILEEILAPEQYERDVATVPKSRNVVEYAVKLPADDDGHVYLPIDSKFPGDAYAELQNAYESGSAEAVTAAFSVLSQRIRAFAKDIRDKYIAPPYTTDFAVMFLPFEGLYAEVVNRGLVEVLQRDYRVSIAGPSTMAALLNSLQMGFRTVAIQKRTSEVWKVLGAVKTEFDRFGTILASTQKRLEQAHDDLDKLVGVRTRAIQRSLRSVEKLDSAEAQGVLERESLKSEEEP</sequence>
<dbReference type="Proteomes" id="UP000651482">
    <property type="component" value="Unassembled WGS sequence"/>
</dbReference>
<dbReference type="GO" id="GO:0006310">
    <property type="term" value="P:DNA recombination"/>
    <property type="evidence" value="ECO:0007669"/>
    <property type="project" value="UniProtKB-KW"/>
</dbReference>
<name>A0A926D9N9_9FIRM</name>
<reference evidence="8" key="1">
    <citation type="submission" date="2020-08" db="EMBL/GenBank/DDBJ databases">
        <title>Genome public.</title>
        <authorList>
            <person name="Liu C."/>
            <person name="Sun Q."/>
        </authorList>
    </citation>
    <scope>NUCLEOTIDE SEQUENCE</scope>
    <source>
        <strain evidence="8">NSJ-40</strain>
    </source>
</reference>
<keyword evidence="4" id="KW-0233">DNA recombination</keyword>
<evidence type="ECO:0000256" key="5">
    <source>
        <dbReference type="SAM" id="Coils"/>
    </source>
</evidence>
<evidence type="ECO:0000256" key="4">
    <source>
        <dbReference type="ARBA" id="ARBA00023172"/>
    </source>
</evidence>
<keyword evidence="3 5" id="KW-0175">Coiled coil</keyword>
<evidence type="ECO:0000256" key="3">
    <source>
        <dbReference type="ARBA" id="ARBA00023054"/>
    </source>
</evidence>
<evidence type="ECO:0000256" key="6">
    <source>
        <dbReference type="SAM" id="MobiDB-lite"/>
    </source>
</evidence>
<accession>A0A926D9N9</accession>
<dbReference type="RefSeq" id="WP_249319547.1">
    <property type="nucleotide sequence ID" value="NZ_JACRSN010000010.1"/>
</dbReference>
<evidence type="ECO:0000256" key="2">
    <source>
        <dbReference type="ARBA" id="ARBA00009840"/>
    </source>
</evidence>
<feature type="region of interest" description="Disordered" evidence="6">
    <location>
        <begin position="428"/>
        <end position="447"/>
    </location>
</feature>
<feature type="coiled-coil region" evidence="5">
    <location>
        <begin position="106"/>
        <end position="133"/>
    </location>
</feature>
<evidence type="ECO:0000313" key="8">
    <source>
        <dbReference type="EMBL" id="MBC8533892.1"/>
    </source>
</evidence>
<dbReference type="PANTHER" id="PTHR30563">
    <property type="entry name" value="DNA RECOMBINATION PROTEIN RMUC"/>
    <property type="match status" value="1"/>
</dbReference>
<comment type="caution">
    <text evidence="8">The sequence shown here is derived from an EMBL/GenBank/DDBJ whole genome shotgun (WGS) entry which is preliminary data.</text>
</comment>
<comment type="similarity">
    <text evidence="2">Belongs to the RmuC family.</text>
</comment>
<dbReference type="InterPro" id="IPR003798">
    <property type="entry name" value="DNA_recombination_RmuC"/>
</dbReference>
<dbReference type="Pfam" id="PF02646">
    <property type="entry name" value="RmuC"/>
    <property type="match status" value="1"/>
</dbReference>